<feature type="compositionally biased region" description="Basic and acidic residues" evidence="1">
    <location>
        <begin position="20"/>
        <end position="36"/>
    </location>
</feature>
<dbReference type="AlphaFoldDB" id="A0AAW2ZLP4"/>
<dbReference type="Proteomes" id="UP001431209">
    <property type="component" value="Unassembled WGS sequence"/>
</dbReference>
<feature type="region of interest" description="Disordered" evidence="1">
    <location>
        <begin position="20"/>
        <end position="51"/>
    </location>
</feature>
<evidence type="ECO:0000313" key="2">
    <source>
        <dbReference type="EMBL" id="KAL0490787.1"/>
    </source>
</evidence>
<gene>
    <name evidence="2" type="ORF">AKO1_004382</name>
</gene>
<name>A0AAW2ZLP4_9EUKA</name>
<accession>A0AAW2ZLP4</accession>
<evidence type="ECO:0000256" key="1">
    <source>
        <dbReference type="SAM" id="MobiDB-lite"/>
    </source>
</evidence>
<protein>
    <submittedName>
        <fullName evidence="2">Uncharacterized protein</fullName>
    </submittedName>
</protein>
<dbReference type="EMBL" id="JAOPGA020001719">
    <property type="protein sequence ID" value="KAL0490787.1"/>
    <property type="molecule type" value="Genomic_DNA"/>
</dbReference>
<sequence length="51" mass="5770">MSLISEAYSVLTNPEARAFHDKHGVKPPEKMIRAAKETQASSRTKDRKTKK</sequence>
<comment type="caution">
    <text evidence="2">The sequence shown here is derived from an EMBL/GenBank/DDBJ whole genome shotgun (WGS) entry which is preliminary data.</text>
</comment>
<evidence type="ECO:0000313" key="3">
    <source>
        <dbReference type="Proteomes" id="UP001431209"/>
    </source>
</evidence>
<proteinExistence type="predicted"/>
<keyword evidence="3" id="KW-1185">Reference proteome</keyword>
<reference evidence="2 3" key="1">
    <citation type="submission" date="2024-03" db="EMBL/GenBank/DDBJ databases">
        <title>The Acrasis kona genome and developmental transcriptomes reveal deep origins of eukaryotic multicellular pathways.</title>
        <authorList>
            <person name="Sheikh S."/>
            <person name="Fu C.-J."/>
            <person name="Brown M.W."/>
            <person name="Baldauf S.L."/>
        </authorList>
    </citation>
    <scope>NUCLEOTIDE SEQUENCE [LARGE SCALE GENOMIC DNA]</scope>
    <source>
        <strain evidence="2 3">ATCC MYA-3509</strain>
    </source>
</reference>
<organism evidence="2 3">
    <name type="scientific">Acrasis kona</name>
    <dbReference type="NCBI Taxonomy" id="1008807"/>
    <lineage>
        <taxon>Eukaryota</taxon>
        <taxon>Discoba</taxon>
        <taxon>Heterolobosea</taxon>
        <taxon>Tetramitia</taxon>
        <taxon>Eutetramitia</taxon>
        <taxon>Acrasidae</taxon>
        <taxon>Acrasis</taxon>
    </lineage>
</organism>